<evidence type="ECO:0000256" key="3">
    <source>
        <dbReference type="ARBA" id="ARBA00022461"/>
    </source>
</evidence>
<keyword evidence="15" id="KW-1185">Reference proteome</keyword>
<protein>
    <submittedName>
        <fullName evidence="14">Uncharacterized protein</fullName>
    </submittedName>
</protein>
<evidence type="ECO:0000256" key="6">
    <source>
        <dbReference type="ARBA" id="ARBA00023053"/>
    </source>
</evidence>
<evidence type="ECO:0000256" key="2">
    <source>
        <dbReference type="ARBA" id="ARBA00022448"/>
    </source>
</evidence>
<evidence type="ECO:0000256" key="11">
    <source>
        <dbReference type="RuleBase" id="RU000679"/>
    </source>
</evidence>
<dbReference type="PANTHER" id="PTHR11690:SF248">
    <property type="entry name" value="PICKPOCKET 17, ISOFORM A"/>
    <property type="match status" value="1"/>
</dbReference>
<dbReference type="PRINTS" id="PR01078">
    <property type="entry name" value="AMINACHANNEL"/>
</dbReference>
<keyword evidence="6" id="KW-0915">Sodium</keyword>
<dbReference type="AlphaFoldDB" id="A0ABD2Q4F7"/>
<dbReference type="Gene3D" id="1.10.287.770">
    <property type="entry name" value="YojJ-like"/>
    <property type="match status" value="1"/>
</dbReference>
<sequence length="646" mass="75092">MRDSTQGKYLEYEIKPYDANKKSQSECAYKAPPKKPKLKLLKELIFYFLDTSSIRGCNRITKADNTFVRFLWISYLFITTIILTVSIVRVMKEYHSYQVNMQTIVSMDDPQDFPDITFCNHQQFSEKAIRLWQNNEVLSPTEFNRLNRRIAANISDMALHARFNFVSDGAETYYQNLDMHTVKKIGHTRNATIARCLIEFQDSHMFYSGPGCWDDIIEVREVSDHRFFNCFTIHPNATRTKLIKSINLIIHLGPNEEERKNHTKGFLIDLFSQAVGLRVAIHEPRTKPDLSKSGIHVEPGRLNELNFKSILRKHKNTPTNPCFTEMDFVQYKDLDVSFNYTFETCLEAELQKLVLRNCTCLKSELIRVQSPSNEYPYCGRYLQDNGCSEKQIKLLAAKIKCVSDLFMLFSHVRSELKAKGVCRHKCRNVLYESTTSKTHWNPQEWQLHWFSEILNGLMTRNISELQKYNLMEDLDKFDKKQEDIVMGTSYTYLVVKRESNNTEIRQEQLVFTINALWSRIGGLCSLYIGMTVAVAIEIVEFLYNAIVRYCITENSPRIPNKRCRPEPSWISLEDENDANKLEEVREPDSRIKSFRISMISRSKSGSFPPNENDPMDTWQPMKPNDRFSCKNSNPASPKLGNGDLGQ</sequence>
<keyword evidence="2 11" id="KW-0813">Transport</keyword>
<dbReference type="Proteomes" id="UP001626550">
    <property type="component" value="Unassembled WGS sequence"/>
</dbReference>
<dbReference type="GO" id="GO:0005272">
    <property type="term" value="F:sodium channel activity"/>
    <property type="evidence" value="ECO:0007669"/>
    <property type="project" value="UniProtKB-KW"/>
</dbReference>
<feature type="transmembrane region" description="Helical" evidence="13">
    <location>
        <begin position="70"/>
        <end position="91"/>
    </location>
</feature>
<feature type="region of interest" description="Disordered" evidence="12">
    <location>
        <begin position="601"/>
        <end position="646"/>
    </location>
</feature>
<dbReference type="Gene3D" id="2.60.470.10">
    <property type="entry name" value="Acid-sensing ion channels like domains"/>
    <property type="match status" value="1"/>
</dbReference>
<comment type="subcellular location">
    <subcellularLocation>
        <location evidence="1">Membrane</location>
        <topology evidence="1">Multi-pass membrane protein</topology>
    </subcellularLocation>
</comment>
<organism evidence="14 15">
    <name type="scientific">Cichlidogyrus casuarinus</name>
    <dbReference type="NCBI Taxonomy" id="1844966"/>
    <lineage>
        <taxon>Eukaryota</taxon>
        <taxon>Metazoa</taxon>
        <taxon>Spiralia</taxon>
        <taxon>Lophotrochozoa</taxon>
        <taxon>Platyhelminthes</taxon>
        <taxon>Monogenea</taxon>
        <taxon>Monopisthocotylea</taxon>
        <taxon>Dactylogyridea</taxon>
        <taxon>Ancyrocephalidae</taxon>
        <taxon>Cichlidogyrus</taxon>
    </lineage>
</organism>
<evidence type="ECO:0000256" key="4">
    <source>
        <dbReference type="ARBA" id="ARBA00022692"/>
    </source>
</evidence>
<name>A0ABD2Q4F7_9PLAT</name>
<dbReference type="EMBL" id="JBJKFK010000987">
    <property type="protein sequence ID" value="KAL3314480.1"/>
    <property type="molecule type" value="Genomic_DNA"/>
</dbReference>
<keyword evidence="3 11" id="KW-0894">Sodium channel</keyword>
<keyword evidence="8 13" id="KW-0472">Membrane</keyword>
<evidence type="ECO:0000256" key="1">
    <source>
        <dbReference type="ARBA" id="ARBA00004141"/>
    </source>
</evidence>
<proteinExistence type="inferred from homology"/>
<keyword evidence="10 11" id="KW-0407">Ion channel</keyword>
<keyword evidence="9 11" id="KW-0739">Sodium transport</keyword>
<evidence type="ECO:0000256" key="10">
    <source>
        <dbReference type="ARBA" id="ARBA00023303"/>
    </source>
</evidence>
<evidence type="ECO:0000256" key="9">
    <source>
        <dbReference type="ARBA" id="ARBA00023201"/>
    </source>
</evidence>
<evidence type="ECO:0000256" key="12">
    <source>
        <dbReference type="SAM" id="MobiDB-lite"/>
    </source>
</evidence>
<comment type="caution">
    <text evidence="14">The sequence shown here is derived from an EMBL/GenBank/DDBJ whole genome shotgun (WGS) entry which is preliminary data.</text>
</comment>
<dbReference type="PANTHER" id="PTHR11690">
    <property type="entry name" value="AMILORIDE-SENSITIVE SODIUM CHANNEL-RELATED"/>
    <property type="match status" value="1"/>
</dbReference>
<dbReference type="GO" id="GO:0016020">
    <property type="term" value="C:membrane"/>
    <property type="evidence" value="ECO:0007669"/>
    <property type="project" value="UniProtKB-SubCell"/>
</dbReference>
<evidence type="ECO:0000256" key="5">
    <source>
        <dbReference type="ARBA" id="ARBA00022989"/>
    </source>
</evidence>
<comment type="similarity">
    <text evidence="11">Belongs to the amiloride-sensitive sodium channel (TC 1.A.6) family.</text>
</comment>
<evidence type="ECO:0000256" key="13">
    <source>
        <dbReference type="SAM" id="Phobius"/>
    </source>
</evidence>
<evidence type="ECO:0000256" key="8">
    <source>
        <dbReference type="ARBA" id="ARBA00023136"/>
    </source>
</evidence>
<evidence type="ECO:0000313" key="15">
    <source>
        <dbReference type="Proteomes" id="UP001626550"/>
    </source>
</evidence>
<evidence type="ECO:0000256" key="7">
    <source>
        <dbReference type="ARBA" id="ARBA00023065"/>
    </source>
</evidence>
<keyword evidence="7 11" id="KW-0406">Ion transport</keyword>
<evidence type="ECO:0000313" key="14">
    <source>
        <dbReference type="EMBL" id="KAL3314480.1"/>
    </source>
</evidence>
<dbReference type="InterPro" id="IPR001873">
    <property type="entry name" value="ENaC"/>
</dbReference>
<keyword evidence="4 11" id="KW-0812">Transmembrane</keyword>
<accession>A0ABD2Q4F7</accession>
<dbReference type="Pfam" id="PF00858">
    <property type="entry name" value="ASC"/>
    <property type="match status" value="1"/>
</dbReference>
<gene>
    <name evidence="14" type="ORF">Ciccas_006902</name>
</gene>
<reference evidence="14 15" key="1">
    <citation type="submission" date="2024-11" db="EMBL/GenBank/DDBJ databases">
        <title>Adaptive evolution of stress response genes in parasites aligns with host niche diversity.</title>
        <authorList>
            <person name="Hahn C."/>
            <person name="Resl P."/>
        </authorList>
    </citation>
    <scope>NUCLEOTIDE SEQUENCE [LARGE SCALE GENOMIC DNA]</scope>
    <source>
        <strain evidence="14">EGGRZ-B1_66</strain>
        <tissue evidence="14">Body</tissue>
    </source>
</reference>
<keyword evidence="5 13" id="KW-1133">Transmembrane helix</keyword>